<gene>
    <name evidence="3" type="ORF">HELGO_WM55689</name>
</gene>
<dbReference type="AlphaFoldDB" id="A0A6S6UJH9"/>
<feature type="transmembrane region" description="Helical" evidence="2">
    <location>
        <begin position="89"/>
        <end position="108"/>
    </location>
</feature>
<protein>
    <submittedName>
        <fullName evidence="3">Uncharacterized protein</fullName>
    </submittedName>
</protein>
<feature type="region of interest" description="Disordered" evidence="1">
    <location>
        <begin position="1"/>
        <end position="38"/>
    </location>
</feature>
<sequence length="118" mass="12153">MDELDFGFDKPNFQTQFGGKTGTVSEKRAEQASAKDGGGVDAAGIIDASAGGLDSITNLVGLLTGKPSTPTTETNDTATPTEKKKVNPFVWIGGGLVVLLFIALLISSKNGPTTIPEV</sequence>
<evidence type="ECO:0000256" key="1">
    <source>
        <dbReference type="SAM" id="MobiDB-lite"/>
    </source>
</evidence>
<evidence type="ECO:0000256" key="2">
    <source>
        <dbReference type="SAM" id="Phobius"/>
    </source>
</evidence>
<accession>A0A6S6UJH9</accession>
<keyword evidence="2" id="KW-0472">Membrane</keyword>
<reference evidence="3" key="1">
    <citation type="submission" date="2020-01" db="EMBL/GenBank/DDBJ databases">
        <authorList>
            <person name="Meier V. D."/>
            <person name="Meier V D."/>
        </authorList>
    </citation>
    <scope>NUCLEOTIDE SEQUENCE</scope>
    <source>
        <strain evidence="3">HLG_WM_MAG_10</strain>
    </source>
</reference>
<name>A0A6S6UJH9_9BACT</name>
<evidence type="ECO:0000313" key="3">
    <source>
        <dbReference type="EMBL" id="CAA6828670.1"/>
    </source>
</evidence>
<feature type="compositionally biased region" description="Polar residues" evidence="1">
    <location>
        <begin position="12"/>
        <end position="24"/>
    </location>
</feature>
<keyword evidence="2" id="KW-0812">Transmembrane</keyword>
<proteinExistence type="predicted"/>
<organism evidence="3">
    <name type="scientific">uncultured Aureispira sp</name>
    <dbReference type="NCBI Taxonomy" id="1331704"/>
    <lineage>
        <taxon>Bacteria</taxon>
        <taxon>Pseudomonadati</taxon>
        <taxon>Bacteroidota</taxon>
        <taxon>Saprospiria</taxon>
        <taxon>Saprospirales</taxon>
        <taxon>Saprospiraceae</taxon>
        <taxon>Aureispira</taxon>
        <taxon>environmental samples</taxon>
    </lineage>
</organism>
<dbReference type="EMBL" id="CACVAQ010000435">
    <property type="protein sequence ID" value="CAA6828670.1"/>
    <property type="molecule type" value="Genomic_DNA"/>
</dbReference>
<keyword evidence="2" id="KW-1133">Transmembrane helix</keyword>